<feature type="region of interest" description="Disordered" evidence="6">
    <location>
        <begin position="1535"/>
        <end position="1581"/>
    </location>
</feature>
<evidence type="ECO:0000256" key="3">
    <source>
        <dbReference type="ARBA" id="ARBA00022833"/>
    </source>
</evidence>
<dbReference type="GO" id="GO:0008270">
    <property type="term" value="F:zinc ion binding"/>
    <property type="evidence" value="ECO:0007669"/>
    <property type="project" value="UniProtKB-KW"/>
</dbReference>
<feature type="region of interest" description="Disordered" evidence="6">
    <location>
        <begin position="441"/>
        <end position="479"/>
    </location>
</feature>
<dbReference type="InterPro" id="IPR010666">
    <property type="entry name" value="Znf_GRF"/>
</dbReference>
<keyword evidence="5" id="KW-0175">Coiled coil</keyword>
<feature type="compositionally biased region" description="Polar residues" evidence="6">
    <location>
        <begin position="452"/>
        <end position="461"/>
    </location>
</feature>
<evidence type="ECO:0000256" key="5">
    <source>
        <dbReference type="SAM" id="Coils"/>
    </source>
</evidence>
<evidence type="ECO:0000256" key="6">
    <source>
        <dbReference type="SAM" id="MobiDB-lite"/>
    </source>
</evidence>
<feature type="region of interest" description="Disordered" evidence="6">
    <location>
        <begin position="1080"/>
        <end position="1140"/>
    </location>
</feature>
<proteinExistence type="predicted"/>
<feature type="compositionally biased region" description="Basic and acidic residues" evidence="6">
    <location>
        <begin position="501"/>
        <end position="512"/>
    </location>
</feature>
<dbReference type="PANTHER" id="PTHR21725:SF1">
    <property type="entry name" value="E3 UBIQUITIN-PROTEIN LIGASE UBR4"/>
    <property type="match status" value="1"/>
</dbReference>
<feature type="compositionally biased region" description="Polar residues" evidence="6">
    <location>
        <begin position="380"/>
        <end position="389"/>
    </location>
</feature>
<feature type="compositionally biased region" description="Low complexity" evidence="6">
    <location>
        <begin position="1435"/>
        <end position="1445"/>
    </location>
</feature>
<accession>A0A7S2EA45</accession>
<feature type="coiled-coil region" evidence="5">
    <location>
        <begin position="1583"/>
        <end position="1610"/>
    </location>
</feature>
<feature type="compositionally biased region" description="Gly residues" evidence="6">
    <location>
        <begin position="1541"/>
        <end position="1569"/>
    </location>
</feature>
<keyword evidence="3" id="KW-0862">Zinc</keyword>
<keyword evidence="1" id="KW-0479">Metal-binding</keyword>
<dbReference type="Pfam" id="PF06839">
    <property type="entry name" value="Zn_ribbon_GRF"/>
    <property type="match status" value="1"/>
</dbReference>
<dbReference type="PANTHER" id="PTHR21725">
    <property type="entry name" value="E3 UBIQUITIN-PROTEIN LIGASE UBR4"/>
    <property type="match status" value="1"/>
</dbReference>
<feature type="region of interest" description="Disordered" evidence="6">
    <location>
        <begin position="368"/>
        <end position="396"/>
    </location>
</feature>
<feature type="region of interest" description="Disordered" evidence="6">
    <location>
        <begin position="556"/>
        <end position="591"/>
    </location>
</feature>
<sequence>MISDGSATASLANEAKSVLDLCINTPADCADAVSSWTELVLLELAMSPKKNQYCGENVQFATFDLIADAIKSYNLSVAQHCCSSLATFFQKSENATESQPEKLSDLNAEKSDSVAFQCDGCSIFPIQFKRYTLEGHDIDLCKKCFESCCEYASTHQNNPDQVVVIGGKTLSLGGDEKMTCSQIWGMRPMSIASSIVEQVEQVRRAAEADPSVSSFDDRAFGDDDDAALQLALKMSLESQHEVNHLEEETAMSLYESDDFISDVFSDLLNLAIDSLLVQSEGIFLHHPAPLFQLVLRLIQSSESEELRLQKGQRMAEALCDRIILLVKTCIEKDPSKDATAQAKSSLIIAIRSLVSLIVQKFSLDGFDSTSIPEQEEPNDSETFSLSPSSMKKRDKTDPRFVCEVHGVPAVRRRCSHGAHKDRRFYVCGLERKQRCRYFKWADPDGDEKPSKSPMQLQSQSGSFSPEPSPTTVPSSDSMKEQDAFNQYLWKLLSKPMNSAETNKESSKSDTTRVSRTPTDPGQTMNIANFTTHSAKVPSLQSELCKLLEMCFRSSESTSTTDCPTSRLTRDSDISNEKPLMPSLHSERSSKDELIDGVLRSREKLGPPCANKGRQTGEKAAAVSESKLLTSIPNDELVVVQACLDLLSMVATNSLKKPPASSSTEMSNWSTDWFSLLCEIISTNSPNKANLRNTAKKMLKRLCGGRRAVYHRVRDHYIFRIQFWNLLHHCEEPLTTALLVREKARLSGPNWQGREYDWSNLPAGGLIGVGDLIPEDNLAVENDEKIRQVLDELIDVTKSRGGNWRQFCGLTELPRPSYGKKGFELALKAGKITDAHIHSRAPICSMLWIACSISGSNQIKALRMIDVALSNEDKKEMLSMERKAWPNAADEILSTDVGTDLEFNFCKNIEQLQPSKVVREEPNSAEHALLRITGGLSIDDVHAFVVHFVLRGRTAELRSIASKTTQKLLHNISPEGHEILFQKLIGGQALGEVGGLGCAATEFLEFLQSFVGTYGSNVRNQIPDASRIVVDCFVRQLRAMRKDLCGGVGDEASIMKIESEPGKTMRKRFNLSNCVHCHRKRSGFPERSDEKSSCLGAGARSSCSSPKDLVVGNDSLLSGRSANPGGRSSASSKTSPSTKLHSEVPWLLDQVRPYSRSALEASTANVVSTEFASHLQLKLRMAISQIHLSVTDPRGRLVKKIGVFFSPRQVSDVQELKAEEYNEIWQRCGTMSLARGAAQASCKLVTPVIAANLKFEFMEFYEKVGGSRSADGGLLLHCPRCTRVVNNAHGVCGNCGEVAFQCRKCRHINYDRLDAFLCIECGYCASGSFSFEVTAGVALNSIAIIDEEGVERAVSLLRIAHRRLAEARSNLKKKLLLGVSLRRKRSHNGDMEDLDELNKYGPAMKRAMLGELPKSGVKEHSDNSGGGESSSKRSNSLPFFSTSRGSSSRLSVANKARSLLSLARQLRSESSGSGADNERSSRGDMLVRQALLNAGSGGSIEFFDDSTDGDMFGIVNTSGMPDPLSRLVANIQARVRNTSSGSGNGNDVGGAGGRLGSSGGGDGDGTGGGSQQNDQSPKAQMEECDRLYRQKLEAERECYELQRRIDAWNRLDSDVLADYGPTTPLSLTSPVYLPTSCSVCSGSITYHLLVLAMAIFRGGFDRAECALSRDFVAALFDESQNMSAKLSELKRLAIITLTMKSRNGARLVFDELKTRLMATRDVVSAEILGHLIEHEFDGSDVFVQLAMEVLDAGM</sequence>
<feature type="compositionally biased region" description="Polar residues" evidence="6">
    <location>
        <begin position="513"/>
        <end position="525"/>
    </location>
</feature>
<organism evidence="8">
    <name type="scientific">Ditylum brightwellii</name>
    <dbReference type="NCBI Taxonomy" id="49249"/>
    <lineage>
        <taxon>Eukaryota</taxon>
        <taxon>Sar</taxon>
        <taxon>Stramenopiles</taxon>
        <taxon>Ochrophyta</taxon>
        <taxon>Bacillariophyta</taxon>
        <taxon>Mediophyceae</taxon>
        <taxon>Lithodesmiophycidae</taxon>
        <taxon>Lithodesmiales</taxon>
        <taxon>Lithodesmiaceae</taxon>
        <taxon>Ditylum</taxon>
    </lineage>
</organism>
<reference evidence="8" key="1">
    <citation type="submission" date="2021-01" db="EMBL/GenBank/DDBJ databases">
        <authorList>
            <person name="Corre E."/>
            <person name="Pelletier E."/>
            <person name="Niang G."/>
            <person name="Scheremetjew M."/>
            <person name="Finn R."/>
            <person name="Kale V."/>
            <person name="Holt S."/>
            <person name="Cochrane G."/>
            <person name="Meng A."/>
            <person name="Brown T."/>
            <person name="Cohen L."/>
        </authorList>
    </citation>
    <scope>NUCLEOTIDE SEQUENCE</scope>
    <source>
        <strain evidence="8">Pop2</strain>
    </source>
</reference>
<feature type="region of interest" description="Disordered" evidence="6">
    <location>
        <begin position="1411"/>
        <end position="1445"/>
    </location>
</feature>
<feature type="region of interest" description="Disordered" evidence="6">
    <location>
        <begin position="495"/>
        <end position="525"/>
    </location>
</feature>
<feature type="compositionally biased region" description="Basic and acidic residues" evidence="6">
    <location>
        <begin position="441"/>
        <end position="450"/>
    </location>
</feature>
<feature type="compositionally biased region" description="Basic and acidic residues" evidence="6">
    <location>
        <begin position="1082"/>
        <end position="1091"/>
    </location>
</feature>
<dbReference type="InterPro" id="IPR045189">
    <property type="entry name" value="UBR4-like"/>
</dbReference>
<keyword evidence="2 4" id="KW-0863">Zinc-finger</keyword>
<name>A0A7S2EA45_9STRA</name>
<feature type="domain" description="GRF-type" evidence="7">
    <location>
        <begin position="402"/>
        <end position="444"/>
    </location>
</feature>
<protein>
    <recommendedName>
        <fullName evidence="7">GRF-type domain-containing protein</fullName>
    </recommendedName>
</protein>
<feature type="compositionally biased region" description="Low complexity" evidence="6">
    <location>
        <begin position="1127"/>
        <end position="1138"/>
    </location>
</feature>
<evidence type="ECO:0000256" key="1">
    <source>
        <dbReference type="ARBA" id="ARBA00022723"/>
    </source>
</evidence>
<gene>
    <name evidence="8" type="ORF">DBRI1063_LOCUS7685</name>
</gene>
<feature type="compositionally biased region" description="Polar residues" evidence="6">
    <location>
        <begin position="556"/>
        <end position="566"/>
    </location>
</feature>
<evidence type="ECO:0000313" key="8">
    <source>
        <dbReference type="EMBL" id="CAD9323702.1"/>
    </source>
</evidence>
<dbReference type="PROSITE" id="PS51999">
    <property type="entry name" value="ZF_GRF"/>
    <property type="match status" value="1"/>
</dbReference>
<evidence type="ECO:0000256" key="2">
    <source>
        <dbReference type="ARBA" id="ARBA00022771"/>
    </source>
</evidence>
<evidence type="ECO:0000256" key="4">
    <source>
        <dbReference type="PROSITE-ProRule" id="PRU01343"/>
    </source>
</evidence>
<feature type="compositionally biased region" description="Low complexity" evidence="6">
    <location>
        <begin position="462"/>
        <end position="476"/>
    </location>
</feature>
<dbReference type="EMBL" id="HBGN01012058">
    <property type="protein sequence ID" value="CAD9323702.1"/>
    <property type="molecule type" value="Transcribed_RNA"/>
</dbReference>
<evidence type="ECO:0000259" key="7">
    <source>
        <dbReference type="PROSITE" id="PS51999"/>
    </source>
</evidence>